<reference evidence="1" key="1">
    <citation type="journal article" date="2020" name="Stud. Mycol.">
        <title>101 Dothideomycetes genomes: a test case for predicting lifestyles and emergence of pathogens.</title>
        <authorList>
            <person name="Haridas S."/>
            <person name="Albert R."/>
            <person name="Binder M."/>
            <person name="Bloem J."/>
            <person name="Labutti K."/>
            <person name="Salamov A."/>
            <person name="Andreopoulos B."/>
            <person name="Baker S."/>
            <person name="Barry K."/>
            <person name="Bills G."/>
            <person name="Bluhm B."/>
            <person name="Cannon C."/>
            <person name="Castanera R."/>
            <person name="Culley D."/>
            <person name="Daum C."/>
            <person name="Ezra D."/>
            <person name="Gonzalez J."/>
            <person name="Henrissat B."/>
            <person name="Kuo A."/>
            <person name="Liang C."/>
            <person name="Lipzen A."/>
            <person name="Lutzoni F."/>
            <person name="Magnuson J."/>
            <person name="Mondo S."/>
            <person name="Nolan M."/>
            <person name="Ohm R."/>
            <person name="Pangilinan J."/>
            <person name="Park H.-J."/>
            <person name="Ramirez L."/>
            <person name="Alfaro M."/>
            <person name="Sun H."/>
            <person name="Tritt A."/>
            <person name="Yoshinaga Y."/>
            <person name="Zwiers L.-H."/>
            <person name="Turgeon B."/>
            <person name="Goodwin S."/>
            <person name="Spatafora J."/>
            <person name="Crous P."/>
            <person name="Grigoriev I."/>
        </authorList>
    </citation>
    <scope>NUCLEOTIDE SEQUENCE</scope>
    <source>
        <strain evidence="1">ATCC 36951</strain>
    </source>
</reference>
<dbReference type="InterPro" id="IPR053157">
    <property type="entry name" value="Sterol_Uptake_Regulator"/>
</dbReference>
<evidence type="ECO:0000313" key="2">
    <source>
        <dbReference type="Proteomes" id="UP000799537"/>
    </source>
</evidence>
<dbReference type="GeneID" id="54562680"/>
<gene>
    <name evidence="1" type="ORF">M409DRAFT_29317</name>
</gene>
<dbReference type="RefSeq" id="XP_033661116.1">
    <property type="nucleotide sequence ID" value="XM_033809408.1"/>
</dbReference>
<dbReference type="Proteomes" id="UP000799537">
    <property type="component" value="Unassembled WGS sequence"/>
</dbReference>
<dbReference type="PANTHER" id="PTHR47784:SF5">
    <property type="entry name" value="STEROL UPTAKE CONTROL PROTEIN 2"/>
    <property type="match status" value="1"/>
</dbReference>
<dbReference type="OrthoDB" id="416217at2759"/>
<accession>A0A6A6BZK1</accession>
<dbReference type="EMBL" id="ML993628">
    <property type="protein sequence ID" value="KAF2160227.1"/>
    <property type="molecule type" value="Genomic_DNA"/>
</dbReference>
<proteinExistence type="predicted"/>
<dbReference type="AlphaFoldDB" id="A0A6A6BZK1"/>
<sequence>MDLLLGLSAAHLAVLKPAESMKYGLRAVNYQNRALSGFNIILQDPNPDTESLFAMFIFSAFRGILEVAISRTAGAQQKQSFVETLCALTRLFRGSKFIMKKAREAMSDETWNSIFRDEDSKLRIRHLTIDHDSFPMPEGEPLDDMLAQIDFYIPPREVGHEPSSHNAHLPDGRDQAVKYLRRLTAIQVPANRAGQLLSWPAMWTDGFIEDVSEGEPRCEAILACYGLTLRHLNDRWWAKDFGKDLVLEVASGSSSAILGPFYAQLLQMIEPPSR</sequence>
<keyword evidence="2" id="KW-1185">Reference proteome</keyword>
<protein>
    <submittedName>
        <fullName evidence="1">Uncharacterized protein</fullName>
    </submittedName>
</protein>
<name>A0A6A6BZK1_ZASCE</name>
<evidence type="ECO:0000313" key="1">
    <source>
        <dbReference type="EMBL" id="KAF2160227.1"/>
    </source>
</evidence>
<dbReference type="PANTHER" id="PTHR47784">
    <property type="entry name" value="STEROL UPTAKE CONTROL PROTEIN 2"/>
    <property type="match status" value="1"/>
</dbReference>
<dbReference type="GO" id="GO:0001228">
    <property type="term" value="F:DNA-binding transcription activator activity, RNA polymerase II-specific"/>
    <property type="evidence" value="ECO:0007669"/>
    <property type="project" value="TreeGrafter"/>
</dbReference>
<organism evidence="1 2">
    <name type="scientific">Zasmidium cellare ATCC 36951</name>
    <dbReference type="NCBI Taxonomy" id="1080233"/>
    <lineage>
        <taxon>Eukaryota</taxon>
        <taxon>Fungi</taxon>
        <taxon>Dikarya</taxon>
        <taxon>Ascomycota</taxon>
        <taxon>Pezizomycotina</taxon>
        <taxon>Dothideomycetes</taxon>
        <taxon>Dothideomycetidae</taxon>
        <taxon>Mycosphaerellales</taxon>
        <taxon>Mycosphaerellaceae</taxon>
        <taxon>Zasmidium</taxon>
    </lineage>
</organism>